<proteinExistence type="predicted"/>
<evidence type="ECO:0000313" key="1">
    <source>
        <dbReference type="EMBL" id="GFD18129.1"/>
    </source>
</evidence>
<gene>
    <name evidence="1" type="ORF">Tci_890098</name>
</gene>
<comment type="caution">
    <text evidence="1">The sequence shown here is derived from an EMBL/GenBank/DDBJ whole genome shotgun (WGS) entry which is preliminary data.</text>
</comment>
<sequence>DEEEEYEEEYIRTLDNYEFTDDKEEYEELYKDVNVRLRDVEHADIEINSMMNIDVLHEEPSIQTPPFLTIPVTVIPETSLAATSTIPPIIPPIIPSQHQRQLLHQQLN</sequence>
<accession>A0A699U9Q9</accession>
<dbReference type="EMBL" id="BKCJ011305332">
    <property type="protein sequence ID" value="GFD18129.1"/>
    <property type="molecule type" value="Genomic_DNA"/>
</dbReference>
<name>A0A699U9Q9_TANCI</name>
<reference evidence="1" key="1">
    <citation type="journal article" date="2019" name="Sci. Rep.">
        <title>Draft genome of Tanacetum cinerariifolium, the natural source of mosquito coil.</title>
        <authorList>
            <person name="Yamashiro T."/>
            <person name="Shiraishi A."/>
            <person name="Satake H."/>
            <person name="Nakayama K."/>
        </authorList>
    </citation>
    <scope>NUCLEOTIDE SEQUENCE</scope>
</reference>
<dbReference type="AlphaFoldDB" id="A0A699U9Q9"/>
<feature type="non-terminal residue" evidence="1">
    <location>
        <position position="1"/>
    </location>
</feature>
<organism evidence="1">
    <name type="scientific">Tanacetum cinerariifolium</name>
    <name type="common">Dalmatian daisy</name>
    <name type="synonym">Chrysanthemum cinerariifolium</name>
    <dbReference type="NCBI Taxonomy" id="118510"/>
    <lineage>
        <taxon>Eukaryota</taxon>
        <taxon>Viridiplantae</taxon>
        <taxon>Streptophyta</taxon>
        <taxon>Embryophyta</taxon>
        <taxon>Tracheophyta</taxon>
        <taxon>Spermatophyta</taxon>
        <taxon>Magnoliopsida</taxon>
        <taxon>eudicotyledons</taxon>
        <taxon>Gunneridae</taxon>
        <taxon>Pentapetalae</taxon>
        <taxon>asterids</taxon>
        <taxon>campanulids</taxon>
        <taxon>Asterales</taxon>
        <taxon>Asteraceae</taxon>
        <taxon>Asteroideae</taxon>
        <taxon>Anthemideae</taxon>
        <taxon>Anthemidinae</taxon>
        <taxon>Tanacetum</taxon>
    </lineage>
</organism>
<protein>
    <submittedName>
        <fullName evidence="1">Uncharacterized protein</fullName>
    </submittedName>
</protein>